<reference evidence="6" key="1">
    <citation type="submission" date="2012-05" db="EMBL/GenBank/DDBJ databases">
        <authorList>
            <person name="McIlroy S."/>
        </authorList>
    </citation>
    <scope>NUCLEOTIDE SEQUENCE</scope>
    <source>
        <strain evidence="6">Ben 74</strain>
    </source>
</reference>
<dbReference type="PANTHER" id="PTHR43248">
    <property type="entry name" value="2-SUCCINYL-6-HYDROXY-2,4-CYCLOHEXADIENE-1-CARBOXYLATE SYNTHASE"/>
    <property type="match status" value="1"/>
</dbReference>
<keyword evidence="7" id="KW-1185">Reference proteome</keyword>
<dbReference type="InterPro" id="IPR029058">
    <property type="entry name" value="AB_hydrolase_fold"/>
</dbReference>
<reference evidence="6 7" key="2">
    <citation type="journal article" date="2013" name="ISME J.">
        <title>A metabolic model for members of the genus Tetrasphaera involved in enhanced biological phosphorus removal.</title>
        <authorList>
            <person name="Kristiansen R."/>
            <person name="Nguyen H.T.T."/>
            <person name="Saunders A.M."/>
            <person name="Nielsen J.L."/>
            <person name="Wimmer R."/>
            <person name="Le V.Q."/>
            <person name="McIlroy S.J."/>
            <person name="Petrovski S."/>
            <person name="Seviour R.J."/>
            <person name="Calteau A."/>
            <person name="Nielsen K.L."/>
            <person name="Nielsen P.H."/>
        </authorList>
    </citation>
    <scope>NUCLEOTIDE SEQUENCE [LARGE SCALE GENOMIC DNA]</scope>
    <source>
        <strain evidence="6 7">Ben 74</strain>
    </source>
</reference>
<dbReference type="InterPro" id="IPR051601">
    <property type="entry name" value="Serine_prot/Carboxylest_S33"/>
</dbReference>
<protein>
    <recommendedName>
        <fullName evidence="4">Peptidase S33 tripeptidyl aminopeptidase-like C-terminal domain-containing protein</fullName>
    </recommendedName>
</protein>
<evidence type="ECO:0000259" key="4">
    <source>
        <dbReference type="Pfam" id="PF08386"/>
    </source>
</evidence>
<name>A0A077M9N1_9MICO</name>
<dbReference type="STRING" id="1193518.BN13_1330001"/>
<dbReference type="PANTHER" id="PTHR43248:SF29">
    <property type="entry name" value="TRIPEPTIDYL AMINOPEPTIDASE"/>
    <property type="match status" value="1"/>
</dbReference>
<dbReference type="InterPro" id="IPR013595">
    <property type="entry name" value="Pept_S33_TAP-like_C"/>
</dbReference>
<sequence>MLRWGVAGVTATVTAALLVTGCTNPLRSSSSSTSSSPQPVPSAMQPLAKFYEQKLSWTDCGSSAKCAYLTVPVDYAKPDGPTTQIKVLKVPARKESSRIGSLVVNPGGPGGSGVEYARYADFIVGAPVRRAYDIVGFDPRGVASSSPIDCIPDAKLDDWLAQDPTPDTPAEVATFGANAAAFGEACKANAQPLVEHVSTVEAAKDMDVLRAALGSAKLDYLGKSYGTFLGATYAGLFPTHVGRMVLDGAMAPDLTQEEMLLGQAKGFETATRAWAQSCIDDGCPLGGSVDEVMTGLSALLRKLDATPARVEGDARVKQLTEGWAAYGVAAAMYDQGMWSTLTSALRPLMEKNDGTALMGLADTYSERNVDGTYSGNMMEVISAVSCLDSSDSPDLAVYEKRAKDFSAQAPVFGTFLAWSGVTCGKWPIPATGKPGPIAADGAPPIVVIGTTRDPATPYEWAQRLAAQLSSGVMVTFDGDGHTAYTRSNSCIDNAIDTFYLKDTAPQDGLRC</sequence>
<dbReference type="Proteomes" id="UP000035720">
    <property type="component" value="Unassembled WGS sequence"/>
</dbReference>
<evidence type="ECO:0000313" key="5">
    <source>
        <dbReference type="EMBL" id="CCI51936.1"/>
    </source>
</evidence>
<dbReference type="SUPFAM" id="SSF53474">
    <property type="entry name" value="alpha/beta-Hydrolases"/>
    <property type="match status" value="1"/>
</dbReference>
<evidence type="ECO:0000256" key="2">
    <source>
        <dbReference type="ARBA" id="ARBA00022729"/>
    </source>
</evidence>
<evidence type="ECO:0000256" key="1">
    <source>
        <dbReference type="ARBA" id="ARBA00010088"/>
    </source>
</evidence>
<comment type="caution">
    <text evidence="6">The sequence shown here is derived from an EMBL/GenBank/DDBJ whole genome shotgun (WGS) entry which is preliminary data.</text>
</comment>
<comment type="similarity">
    <text evidence="1">Belongs to the peptidase S33 family.</text>
</comment>
<evidence type="ECO:0000256" key="3">
    <source>
        <dbReference type="ARBA" id="ARBA00022801"/>
    </source>
</evidence>
<keyword evidence="2" id="KW-0732">Signal</keyword>
<evidence type="ECO:0000313" key="7">
    <source>
        <dbReference type="Proteomes" id="UP000035720"/>
    </source>
</evidence>
<dbReference type="PROSITE" id="PS51257">
    <property type="entry name" value="PROKAR_LIPOPROTEIN"/>
    <property type="match status" value="1"/>
</dbReference>
<proteinExistence type="inferred from homology"/>
<organism evidence="6 7">
    <name type="scientific">Nostocoides jenkinsii Ben 74</name>
    <dbReference type="NCBI Taxonomy" id="1193518"/>
    <lineage>
        <taxon>Bacteria</taxon>
        <taxon>Bacillati</taxon>
        <taxon>Actinomycetota</taxon>
        <taxon>Actinomycetes</taxon>
        <taxon>Micrococcales</taxon>
        <taxon>Intrasporangiaceae</taxon>
        <taxon>Nostocoides</taxon>
    </lineage>
</organism>
<dbReference type="Pfam" id="PF08386">
    <property type="entry name" value="Abhydrolase_4"/>
    <property type="match status" value="1"/>
</dbReference>
<keyword evidence="3" id="KW-0378">Hydrolase</keyword>
<accession>A0A077M9N1</accession>
<dbReference type="GO" id="GO:0016787">
    <property type="term" value="F:hydrolase activity"/>
    <property type="evidence" value="ECO:0007669"/>
    <property type="project" value="UniProtKB-KW"/>
</dbReference>
<dbReference type="Gene3D" id="3.40.50.1820">
    <property type="entry name" value="alpha/beta hydrolase"/>
    <property type="match status" value="1"/>
</dbReference>
<dbReference type="EMBL" id="CAJC01000098">
    <property type="protein sequence ID" value="CCI52570.1"/>
    <property type="molecule type" value="Genomic_DNA"/>
</dbReference>
<dbReference type="EMBL" id="CAJC01000039">
    <property type="protein sequence ID" value="CCI51936.1"/>
    <property type="molecule type" value="Genomic_DNA"/>
</dbReference>
<gene>
    <name evidence="5" type="ORF">BN13_1330001</name>
    <name evidence="6" type="ORF">BN13_1870002</name>
</gene>
<feature type="domain" description="Peptidase S33 tripeptidyl aminopeptidase-like C-terminal" evidence="4">
    <location>
        <begin position="409"/>
        <end position="511"/>
    </location>
</feature>
<dbReference type="AlphaFoldDB" id="A0A077M9N1"/>
<evidence type="ECO:0000313" key="6">
    <source>
        <dbReference type="EMBL" id="CCI52570.1"/>
    </source>
</evidence>